<evidence type="ECO:0000313" key="1">
    <source>
        <dbReference type="EMBL" id="GAA1737769.1"/>
    </source>
</evidence>
<keyword evidence="2" id="KW-1185">Reference proteome</keyword>
<organism evidence="1 2">
    <name type="scientific">Luedemannella helvata</name>
    <dbReference type="NCBI Taxonomy" id="349315"/>
    <lineage>
        <taxon>Bacteria</taxon>
        <taxon>Bacillati</taxon>
        <taxon>Actinomycetota</taxon>
        <taxon>Actinomycetes</taxon>
        <taxon>Micromonosporales</taxon>
        <taxon>Micromonosporaceae</taxon>
        <taxon>Luedemannella</taxon>
    </lineage>
</organism>
<reference evidence="1 2" key="1">
    <citation type="journal article" date="2019" name="Int. J. Syst. Evol. Microbiol.">
        <title>The Global Catalogue of Microorganisms (GCM) 10K type strain sequencing project: providing services to taxonomists for standard genome sequencing and annotation.</title>
        <authorList>
            <consortium name="The Broad Institute Genomics Platform"/>
            <consortium name="The Broad Institute Genome Sequencing Center for Infectious Disease"/>
            <person name="Wu L."/>
            <person name="Ma J."/>
        </authorList>
    </citation>
    <scope>NUCLEOTIDE SEQUENCE [LARGE SCALE GENOMIC DNA]</scope>
    <source>
        <strain evidence="1 2">JCM 13249</strain>
    </source>
</reference>
<accession>A0ABN2JTA5</accession>
<comment type="caution">
    <text evidence="1">The sequence shown here is derived from an EMBL/GenBank/DDBJ whole genome shotgun (WGS) entry which is preliminary data.</text>
</comment>
<dbReference type="Proteomes" id="UP001500655">
    <property type="component" value="Unassembled WGS sequence"/>
</dbReference>
<gene>
    <name evidence="1" type="ORF">GCM10009681_05560</name>
</gene>
<dbReference type="RefSeq" id="WP_344076405.1">
    <property type="nucleotide sequence ID" value="NZ_BAAALS010000002.1"/>
</dbReference>
<evidence type="ECO:0000313" key="2">
    <source>
        <dbReference type="Proteomes" id="UP001500655"/>
    </source>
</evidence>
<name>A0ABN2JTA5_9ACTN</name>
<sequence length="96" mass="10758">MIFVDGQSNERLVLDGEWFEKLRGGQSKTRVPAASFRGAAWQDIARRTRLFGGEREHLVQVTLTFEGGPFVGFVTDAAKRPQLEQLVNQLEAARTP</sequence>
<protein>
    <submittedName>
        <fullName evidence="1">Uncharacterized protein</fullName>
    </submittedName>
</protein>
<dbReference type="EMBL" id="BAAALS010000002">
    <property type="protein sequence ID" value="GAA1737769.1"/>
    <property type="molecule type" value="Genomic_DNA"/>
</dbReference>
<proteinExistence type="predicted"/>